<evidence type="ECO:0000313" key="3">
    <source>
        <dbReference type="Proteomes" id="UP000015559"/>
    </source>
</evidence>
<reference evidence="2 3" key="1">
    <citation type="journal article" date="2012" name="Appl. Environ. Microbiol.">
        <title>Draft genome sequence of a psychrotolerant sulfur-oxidizing bacterium, Sulfuricella denitrificans skB26, and proteomic insights into cold adaptation.</title>
        <authorList>
            <person name="Watanabe T."/>
            <person name="Kojima H."/>
            <person name="Fukui M."/>
        </authorList>
    </citation>
    <scope>NUCLEOTIDE SEQUENCE [LARGE SCALE GENOMIC DNA]</scope>
    <source>
        <strain evidence="3">skB26</strain>
    </source>
</reference>
<dbReference type="PROSITE" id="PS51009">
    <property type="entry name" value="CYTCII"/>
    <property type="match status" value="1"/>
</dbReference>
<dbReference type="GO" id="GO:0022900">
    <property type="term" value="P:electron transport chain"/>
    <property type="evidence" value="ECO:0007669"/>
    <property type="project" value="InterPro"/>
</dbReference>
<dbReference type="SUPFAM" id="SSF47175">
    <property type="entry name" value="Cytochromes"/>
    <property type="match status" value="1"/>
</dbReference>
<dbReference type="OrthoDB" id="1150802at2"/>
<dbReference type="STRING" id="1163617.SCD_n00504"/>
<dbReference type="Gene3D" id="1.20.120.10">
    <property type="entry name" value="Cytochrome c/b562"/>
    <property type="match status" value="1"/>
</dbReference>
<dbReference type="KEGG" id="sdr:SCD_n00504"/>
<dbReference type="InterPro" id="IPR010980">
    <property type="entry name" value="Cyt_c/b562"/>
</dbReference>
<dbReference type="HOGENOM" id="CLU_115809_0_0_4"/>
<feature type="chain" id="PRO_5004535979" description="Cytochrome c" evidence="1">
    <location>
        <begin position="20"/>
        <end position="152"/>
    </location>
</feature>
<evidence type="ECO:0000313" key="2">
    <source>
        <dbReference type="EMBL" id="BAN34352.1"/>
    </source>
</evidence>
<keyword evidence="1" id="KW-0732">Signal</keyword>
<proteinExistence type="predicted"/>
<dbReference type="GO" id="GO:0005506">
    <property type="term" value="F:iron ion binding"/>
    <property type="evidence" value="ECO:0007669"/>
    <property type="project" value="InterPro"/>
</dbReference>
<dbReference type="RefSeq" id="WP_009206701.1">
    <property type="nucleotide sequence ID" value="NC_022357.1"/>
</dbReference>
<dbReference type="Proteomes" id="UP000015559">
    <property type="component" value="Chromosome"/>
</dbReference>
<gene>
    <name evidence="2" type="ORF">SCD_n00504</name>
</gene>
<protein>
    <recommendedName>
        <fullName evidence="4">Cytochrome c</fullName>
    </recommendedName>
</protein>
<dbReference type="GO" id="GO:0020037">
    <property type="term" value="F:heme binding"/>
    <property type="evidence" value="ECO:0007669"/>
    <property type="project" value="InterPro"/>
</dbReference>
<accession>S6B0Y5</accession>
<dbReference type="InterPro" id="IPR002321">
    <property type="entry name" value="Cyt_c_II"/>
</dbReference>
<dbReference type="AlphaFoldDB" id="S6B0Y5"/>
<evidence type="ECO:0008006" key="4">
    <source>
        <dbReference type="Google" id="ProtNLM"/>
    </source>
</evidence>
<evidence type="ECO:0000256" key="1">
    <source>
        <dbReference type="SAM" id="SignalP"/>
    </source>
</evidence>
<feature type="signal peptide" evidence="1">
    <location>
        <begin position="1"/>
        <end position="19"/>
    </location>
</feature>
<dbReference type="EMBL" id="AP013066">
    <property type="protein sequence ID" value="BAN34352.1"/>
    <property type="molecule type" value="Genomic_DNA"/>
</dbReference>
<organism evidence="2 3">
    <name type="scientific">Sulfuricella denitrificans (strain DSM 22764 / NBRC 105220 / skB26)</name>
    <dbReference type="NCBI Taxonomy" id="1163617"/>
    <lineage>
        <taxon>Bacteria</taxon>
        <taxon>Pseudomonadati</taxon>
        <taxon>Pseudomonadota</taxon>
        <taxon>Betaproteobacteria</taxon>
        <taxon>Nitrosomonadales</taxon>
        <taxon>Sulfuricellaceae</taxon>
        <taxon>Sulfuricella</taxon>
    </lineage>
</organism>
<dbReference type="Pfam" id="PF01322">
    <property type="entry name" value="Cytochrom_C_2"/>
    <property type="match status" value="1"/>
</dbReference>
<sequence length="152" mass="16632">MRHALISLALLLPSPLVLAQQPVQPPTPPQDYRQLATMPELSRALMRTDMQDHLMALNEIFGHLAENNLAAASETAENRLGNSSMGKHAVMARGQGPGRFMPDAMRQLGWSMHAAASEFAEVAKEGDTAKTYSALQKVMTSCVACHMSFRTR</sequence>
<name>S6B0Y5_SULDS</name>
<dbReference type="GO" id="GO:0009055">
    <property type="term" value="F:electron transfer activity"/>
    <property type="evidence" value="ECO:0007669"/>
    <property type="project" value="InterPro"/>
</dbReference>
<dbReference type="eggNOG" id="ENOG5032VGV">
    <property type="taxonomic scope" value="Bacteria"/>
</dbReference>
<keyword evidence="3" id="KW-1185">Reference proteome</keyword>